<feature type="region of interest" description="Disordered" evidence="1">
    <location>
        <begin position="100"/>
        <end position="124"/>
    </location>
</feature>
<sequence>MKLASPAAVTALALAFGLAGSLPAAAGPAPLERAREAAEDTPFEGVLQVRWRDGAETRSERLTVAAASGALVVRGANQVMARPASVRLVSHRGGGWEELWRPSLTPAPRPDGSKYVTTEPVDGPRVAGRTSRVVELHHKGRLLERLYLDKETGLLLQRDQFDVSRTVVRSLAFESLKVGDPGAPLADPPATANHAPKAVAAERLGRSAVAPGTLGDGYERMGVYRDGSVVHVLYSDGVYDLSVFQQPGRLRRSDVPPSGERVVVGSATGWRYPWPGGQLVVWSSGGKVFTAVSDAPADQVLAAARSMPPTPTRELSLLGKVRRACEALMAPLR</sequence>
<evidence type="ECO:0000259" key="3">
    <source>
        <dbReference type="Pfam" id="PF03888"/>
    </source>
</evidence>
<dbReference type="Gene3D" id="2.50.20.10">
    <property type="entry name" value="Lipoprotein localisation LolA/LolB/LppX"/>
    <property type="match status" value="1"/>
</dbReference>
<reference evidence="4" key="1">
    <citation type="submission" date="2020-02" db="EMBL/GenBank/DDBJ databases">
        <authorList>
            <person name="Meier V. D."/>
        </authorList>
    </citation>
    <scope>NUCLEOTIDE SEQUENCE</scope>
    <source>
        <strain evidence="4">AVDCRST_MAG10</strain>
    </source>
</reference>
<dbReference type="Pfam" id="PF03888">
    <property type="entry name" value="MucB_RseB"/>
    <property type="match status" value="1"/>
</dbReference>
<proteinExistence type="predicted"/>
<feature type="signal peptide" evidence="2">
    <location>
        <begin position="1"/>
        <end position="26"/>
    </location>
</feature>
<protein>
    <recommendedName>
        <fullName evidence="3">MucB/RseB N-terminal domain-containing protein</fullName>
    </recommendedName>
</protein>
<dbReference type="AlphaFoldDB" id="A0A6J4H1V7"/>
<evidence type="ECO:0000313" key="4">
    <source>
        <dbReference type="EMBL" id="CAA9210253.1"/>
    </source>
</evidence>
<organism evidence="4">
    <name type="scientific">uncultured Acidimicrobiales bacterium</name>
    <dbReference type="NCBI Taxonomy" id="310071"/>
    <lineage>
        <taxon>Bacteria</taxon>
        <taxon>Bacillati</taxon>
        <taxon>Actinomycetota</taxon>
        <taxon>Acidimicrobiia</taxon>
        <taxon>Acidimicrobiales</taxon>
        <taxon>environmental samples</taxon>
    </lineage>
</organism>
<name>A0A6J4H1V7_9ACTN</name>
<accession>A0A6J4H1V7</accession>
<keyword evidence="2" id="KW-0732">Signal</keyword>
<dbReference type="EMBL" id="CADCTB010000004">
    <property type="protein sequence ID" value="CAA9210253.1"/>
    <property type="molecule type" value="Genomic_DNA"/>
</dbReference>
<evidence type="ECO:0000256" key="2">
    <source>
        <dbReference type="SAM" id="SignalP"/>
    </source>
</evidence>
<dbReference type="InterPro" id="IPR033434">
    <property type="entry name" value="MucB/RseB_N"/>
</dbReference>
<feature type="domain" description="MucB/RseB N-terminal" evidence="3">
    <location>
        <begin position="56"/>
        <end position="181"/>
    </location>
</feature>
<gene>
    <name evidence="4" type="ORF">AVDCRST_MAG10-69</name>
</gene>
<feature type="chain" id="PRO_5038510733" description="MucB/RseB N-terminal domain-containing protein" evidence="2">
    <location>
        <begin position="27"/>
        <end position="333"/>
    </location>
</feature>
<evidence type="ECO:0000256" key="1">
    <source>
        <dbReference type="SAM" id="MobiDB-lite"/>
    </source>
</evidence>